<dbReference type="InterPro" id="IPR015943">
    <property type="entry name" value="WD40/YVTN_repeat-like_dom_sf"/>
</dbReference>
<gene>
    <name evidence="14" type="ORF">EMPS_10273</name>
</gene>
<evidence type="ECO:0000313" key="15">
    <source>
        <dbReference type="Proteomes" id="UP000827284"/>
    </source>
</evidence>
<sequence>MNVAVKGSDLLFINFNQDFSCISVGTKHGFKIYNCDPFGKCYSKTDSSIGIVEMLFCTSLVAIVGAGDQPASSPRRLQIINTKRQSTICELTFPTSILSVKLNRKRLVVVLEDQIYVYDISNMKLLHTIETSPNPHAICALSSSSENCFLAYPSPTPSPSAFSSNGRNDSHGPSGDVLIFNALTLQVVNIVQAHKTSVSNIAINSEGTMLATASDKGTVIRIFSIPNGQRLFQFRRGSQSARIYSLSFNLASTLLCVSSATDTVHIFKLGGSKPSTPSGGGSTDGYSEGLGLGSVGSMVRRQSMNIGKNLAGSVGSYLPGAITEIFEPSRDFAHLKLPTAGVQSVIALSNTLPQVMVATSDGYLYQYNIDLENGGPCVLLKQFSLLESLDDKGEEEK</sequence>
<evidence type="ECO:0000256" key="3">
    <source>
        <dbReference type="ARBA" id="ARBA00004623"/>
    </source>
</evidence>
<keyword evidence="15" id="KW-1185">Reference proteome</keyword>
<evidence type="ECO:0000256" key="2">
    <source>
        <dbReference type="ARBA" id="ARBA00004481"/>
    </source>
</evidence>
<evidence type="ECO:0000256" key="4">
    <source>
        <dbReference type="ARBA" id="ARBA00022448"/>
    </source>
</evidence>
<dbReference type="GO" id="GO:0034045">
    <property type="term" value="C:phagophore assembly site membrane"/>
    <property type="evidence" value="ECO:0007669"/>
    <property type="project" value="UniProtKB-SubCell"/>
</dbReference>
<evidence type="ECO:0000256" key="11">
    <source>
        <dbReference type="ARBA" id="ARBA00023136"/>
    </source>
</evidence>
<dbReference type="PANTHER" id="PTHR11227">
    <property type="entry name" value="WD-REPEAT PROTEIN INTERACTING WITH PHOSPHOINOSIDES WIPI -RELATED"/>
    <property type="match status" value="1"/>
</dbReference>
<keyword evidence="5" id="KW-0926">Vacuole</keyword>
<evidence type="ECO:0000256" key="1">
    <source>
        <dbReference type="ARBA" id="ARBA00004148"/>
    </source>
</evidence>
<dbReference type="SMART" id="SM00320">
    <property type="entry name" value="WD40"/>
    <property type="match status" value="3"/>
</dbReference>
<keyword evidence="9" id="KW-0653">Protein transport</keyword>
<dbReference type="Proteomes" id="UP000827284">
    <property type="component" value="Unassembled WGS sequence"/>
</dbReference>
<proteinExistence type="inferred from homology"/>
<evidence type="ECO:0000256" key="13">
    <source>
        <dbReference type="ARBA" id="ARBA00039247"/>
    </source>
</evidence>
<dbReference type="SUPFAM" id="SSF50978">
    <property type="entry name" value="WD40 repeat-like"/>
    <property type="match status" value="1"/>
</dbReference>
<dbReference type="InterPro" id="IPR036322">
    <property type="entry name" value="WD40_repeat_dom_sf"/>
</dbReference>
<dbReference type="AlphaFoldDB" id="A0A9P3HJI8"/>
<evidence type="ECO:0000256" key="8">
    <source>
        <dbReference type="ARBA" id="ARBA00022753"/>
    </source>
</evidence>
<dbReference type="FunFam" id="2.130.10.10:FF:000965">
    <property type="entry name" value="Autophagy-like protein 18 Atg18"/>
    <property type="match status" value="1"/>
</dbReference>
<keyword evidence="8" id="KW-0967">Endosome</keyword>
<comment type="similarity">
    <text evidence="12">Belongs to the WD repeat PROPPIN family.</text>
</comment>
<dbReference type="GO" id="GO:0006914">
    <property type="term" value="P:autophagy"/>
    <property type="evidence" value="ECO:0007669"/>
    <property type="project" value="UniProtKB-KW"/>
</dbReference>
<keyword evidence="6" id="KW-0853">WD repeat</keyword>
<reference evidence="14" key="2">
    <citation type="journal article" date="2022" name="Microbiol. Resour. Announc.">
        <title>Whole-Genome Sequence of Entomortierella parvispora E1425, a Mucoromycotan Fungus Associated with Burkholderiaceae-Related Endosymbiotic Bacteria.</title>
        <authorList>
            <person name="Herlambang A."/>
            <person name="Guo Y."/>
            <person name="Takashima Y."/>
            <person name="Narisawa K."/>
            <person name="Ohta H."/>
            <person name="Nishizawa T."/>
        </authorList>
    </citation>
    <scope>NUCLEOTIDE SEQUENCE</scope>
    <source>
        <strain evidence="14">E1425</strain>
    </source>
</reference>
<dbReference type="Gene3D" id="2.130.10.10">
    <property type="entry name" value="YVTN repeat-like/Quinoprotein amine dehydrogenase"/>
    <property type="match status" value="1"/>
</dbReference>
<name>A0A9P3HJI8_9FUNG</name>
<dbReference type="InterPro" id="IPR048720">
    <property type="entry name" value="PROPPIN"/>
</dbReference>
<evidence type="ECO:0000256" key="6">
    <source>
        <dbReference type="ARBA" id="ARBA00022574"/>
    </source>
</evidence>
<comment type="caution">
    <text evidence="14">The sequence shown here is derived from an EMBL/GenBank/DDBJ whole genome shotgun (WGS) entry which is preliminary data.</text>
</comment>
<evidence type="ECO:0000256" key="5">
    <source>
        <dbReference type="ARBA" id="ARBA00022554"/>
    </source>
</evidence>
<dbReference type="InterPro" id="IPR001680">
    <property type="entry name" value="WD40_rpt"/>
</dbReference>
<dbReference type="OrthoDB" id="1667587at2759"/>
<evidence type="ECO:0000256" key="7">
    <source>
        <dbReference type="ARBA" id="ARBA00022737"/>
    </source>
</evidence>
<organism evidence="14 15">
    <name type="scientific">Entomortierella parvispora</name>
    <dbReference type="NCBI Taxonomy" id="205924"/>
    <lineage>
        <taxon>Eukaryota</taxon>
        <taxon>Fungi</taxon>
        <taxon>Fungi incertae sedis</taxon>
        <taxon>Mucoromycota</taxon>
        <taxon>Mortierellomycotina</taxon>
        <taxon>Mortierellomycetes</taxon>
        <taxon>Mortierellales</taxon>
        <taxon>Mortierellaceae</taxon>
        <taxon>Entomortierella</taxon>
    </lineage>
</organism>
<evidence type="ECO:0000256" key="10">
    <source>
        <dbReference type="ARBA" id="ARBA00023006"/>
    </source>
</evidence>
<comment type="subcellular location">
    <subcellularLocation>
        <location evidence="2">Endosome membrane</location>
        <topology evidence="2">Peripheral membrane protein</topology>
    </subcellularLocation>
    <subcellularLocation>
        <location evidence="3">Preautophagosomal structure membrane</location>
        <topology evidence="3">Peripheral membrane protein</topology>
    </subcellularLocation>
    <subcellularLocation>
        <location evidence="1">Vacuole membrane</location>
        <topology evidence="1">Peripheral membrane protein</topology>
    </subcellularLocation>
</comment>
<dbReference type="GO" id="GO:0010008">
    <property type="term" value="C:endosome membrane"/>
    <property type="evidence" value="ECO:0007669"/>
    <property type="project" value="UniProtKB-SubCell"/>
</dbReference>
<reference evidence="14" key="1">
    <citation type="submission" date="2021-11" db="EMBL/GenBank/DDBJ databases">
        <authorList>
            <person name="Herlambang A."/>
            <person name="Guo Y."/>
            <person name="Takashima Y."/>
            <person name="Nishizawa T."/>
        </authorList>
    </citation>
    <scope>NUCLEOTIDE SEQUENCE</scope>
    <source>
        <strain evidence="14">E1425</strain>
    </source>
</reference>
<dbReference type="GO" id="GO:0005774">
    <property type="term" value="C:vacuolar membrane"/>
    <property type="evidence" value="ECO:0007669"/>
    <property type="project" value="UniProtKB-SubCell"/>
</dbReference>
<keyword evidence="7" id="KW-0677">Repeat</keyword>
<accession>A0A9P3HJI8</accession>
<evidence type="ECO:0000256" key="9">
    <source>
        <dbReference type="ARBA" id="ARBA00022927"/>
    </source>
</evidence>
<keyword evidence="4" id="KW-0813">Transport</keyword>
<evidence type="ECO:0000313" key="14">
    <source>
        <dbReference type="EMBL" id="GJJ77914.1"/>
    </source>
</evidence>
<dbReference type="EMBL" id="BQFW01000014">
    <property type="protein sequence ID" value="GJJ77914.1"/>
    <property type="molecule type" value="Genomic_DNA"/>
</dbReference>
<evidence type="ECO:0000256" key="12">
    <source>
        <dbReference type="ARBA" id="ARBA00025740"/>
    </source>
</evidence>
<dbReference type="Pfam" id="PF21032">
    <property type="entry name" value="PROPPIN"/>
    <property type="match status" value="1"/>
</dbReference>
<protein>
    <recommendedName>
        <fullName evidence="13">Autophagy-related protein 18</fullName>
    </recommendedName>
</protein>
<keyword evidence="11" id="KW-0472">Membrane</keyword>
<dbReference type="GO" id="GO:0015031">
    <property type="term" value="P:protein transport"/>
    <property type="evidence" value="ECO:0007669"/>
    <property type="project" value="UniProtKB-KW"/>
</dbReference>
<keyword evidence="10" id="KW-0072">Autophagy</keyword>